<organism evidence="3">
    <name type="scientific">Clostridioides difficile</name>
    <name type="common">Peptoclostridium difficile</name>
    <dbReference type="NCBI Taxonomy" id="1496"/>
    <lineage>
        <taxon>Bacteria</taxon>
        <taxon>Bacillati</taxon>
        <taxon>Bacillota</taxon>
        <taxon>Clostridia</taxon>
        <taxon>Peptostreptococcales</taxon>
        <taxon>Peptostreptococcaceae</taxon>
        <taxon>Clostridioides</taxon>
    </lineage>
</organism>
<dbReference type="AlphaFoldDB" id="A0A069ACV2"/>
<feature type="transmembrane region" description="Helical" evidence="1">
    <location>
        <begin position="246"/>
        <end position="268"/>
    </location>
</feature>
<dbReference type="RefSeq" id="WP_009896763.1">
    <property type="nucleotide sequence ID" value="NZ_BBYB01000069.1"/>
</dbReference>
<keyword evidence="1" id="KW-1133">Transmembrane helix</keyword>
<feature type="transmembrane region" description="Helical" evidence="1">
    <location>
        <begin position="70"/>
        <end position="88"/>
    </location>
</feature>
<reference evidence="3" key="1">
    <citation type="submission" date="2014-07" db="EMBL/GenBank/DDBJ databases">
        <authorList>
            <person name="Monot Marc"/>
        </authorList>
    </citation>
    <scope>NUCLEOTIDE SEQUENCE</scope>
    <source>
        <strain evidence="4">7032989</strain>
        <strain evidence="2">7032994</strain>
    </source>
</reference>
<dbReference type="EMBL" id="LK933540">
    <property type="protein sequence ID" value="CDT82413.1"/>
    <property type="molecule type" value="Genomic_DNA"/>
</dbReference>
<keyword evidence="1" id="KW-0812">Transmembrane</keyword>
<evidence type="ECO:0000256" key="1">
    <source>
        <dbReference type="SAM" id="Phobius"/>
    </source>
</evidence>
<feature type="transmembrane region" description="Helical" evidence="1">
    <location>
        <begin position="174"/>
        <end position="199"/>
    </location>
</feature>
<feature type="transmembrane region" description="Helical" evidence="1">
    <location>
        <begin position="120"/>
        <end position="144"/>
    </location>
</feature>
<dbReference type="EMBL" id="LK932515">
    <property type="protein sequence ID" value="CDS87163.1"/>
    <property type="molecule type" value="Genomic_DNA"/>
</dbReference>
<evidence type="ECO:0000313" key="3">
    <source>
        <dbReference type="EMBL" id="CDS87163.1"/>
    </source>
</evidence>
<evidence type="ECO:0000313" key="2">
    <source>
        <dbReference type="EMBL" id="CDS86834.1"/>
    </source>
</evidence>
<name>A0A069ACV2_CLODI</name>
<feature type="transmembrane region" description="Helical" evidence="1">
    <location>
        <begin position="206"/>
        <end position="226"/>
    </location>
</feature>
<dbReference type="GeneID" id="66354018"/>
<dbReference type="KEGG" id="pdf:CD630DERM_16080"/>
<feature type="transmembrane region" description="Helical" evidence="1">
    <location>
        <begin position="20"/>
        <end position="39"/>
    </location>
</feature>
<keyword evidence="1" id="KW-0472">Membrane</keyword>
<sequence>MNKLLYLINVDLRRSNKFYIAYISFFSLITLSLNLFEINKFKNSKFIMNLAIEDFGGIFYGLGILSNLGFIQSILFFGILGLFIYYIFMWKREFFSNNQSIYTLMMLPQNKFKICISKSIALITMIYGFLISQTATLFICKYIFNFIFRNMPIINMNFAKDLYYLNLKSIPIDFISFMAIYVFLLLIAISIVNCCILFIFSYINKFYVILITLLIIAGLYFSTIYINIITLFRKYYNLIGFQFNNLVAGLLSFLIIMFILNGISYLLIKKKVSL</sequence>
<evidence type="ECO:0000313" key="4">
    <source>
        <dbReference type="EMBL" id="CDT82413.1"/>
    </source>
</evidence>
<proteinExistence type="predicted"/>
<protein>
    <submittedName>
        <fullName evidence="3">ABC-type transport system, multidrug-family permease</fullName>
    </submittedName>
</protein>
<dbReference type="EMBL" id="LK932399">
    <property type="protein sequence ID" value="CDS86834.1"/>
    <property type="molecule type" value="Genomic_DNA"/>
</dbReference>
<accession>A0A069ACV2</accession>
<gene>
    <name evidence="4" type="ORF">BN1095_950020</name>
    <name evidence="3" type="ORF">BN1096_610045</name>
    <name evidence="2" type="ORF">BN1097_600041</name>
</gene>